<feature type="compositionally biased region" description="Basic and acidic residues" evidence="1">
    <location>
        <begin position="42"/>
        <end position="69"/>
    </location>
</feature>
<gene>
    <name evidence="3" type="ORF">K8U72_02290</name>
</gene>
<keyword evidence="2" id="KW-0812">Transmembrane</keyword>
<organism evidence="3 4">
    <name type="scientific">Thermophilibacter provencensis</name>
    <dbReference type="NCBI Taxonomy" id="1852386"/>
    <lineage>
        <taxon>Bacteria</taxon>
        <taxon>Bacillati</taxon>
        <taxon>Actinomycetota</taxon>
        <taxon>Coriobacteriia</taxon>
        <taxon>Coriobacteriales</taxon>
        <taxon>Atopobiaceae</taxon>
        <taxon>Thermophilibacter</taxon>
    </lineage>
</organism>
<sequence>MADRTGLTDEERAELEQLRAEKAAREQAERAAAERAELERLRRQKAEDEAMRASLARDAEARERGRALMEPDDDDLRMPLGQKVVILAVVGVAIVWLAATVLG</sequence>
<evidence type="ECO:0000256" key="2">
    <source>
        <dbReference type="SAM" id="Phobius"/>
    </source>
</evidence>
<evidence type="ECO:0000313" key="3">
    <source>
        <dbReference type="EMBL" id="HJF44601.1"/>
    </source>
</evidence>
<keyword evidence="2" id="KW-1133">Transmembrane helix</keyword>
<dbReference type="EMBL" id="DYWQ01000034">
    <property type="protein sequence ID" value="HJF44601.1"/>
    <property type="molecule type" value="Genomic_DNA"/>
</dbReference>
<accession>A0A921GE43</accession>
<evidence type="ECO:0000256" key="1">
    <source>
        <dbReference type="SAM" id="MobiDB-lite"/>
    </source>
</evidence>
<name>A0A921GE43_9ACTN</name>
<dbReference type="AlphaFoldDB" id="A0A921GE43"/>
<reference evidence="3" key="1">
    <citation type="journal article" date="2021" name="PeerJ">
        <title>Extensive microbial diversity within the chicken gut microbiome revealed by metagenomics and culture.</title>
        <authorList>
            <person name="Gilroy R."/>
            <person name="Ravi A."/>
            <person name="Getino M."/>
            <person name="Pursley I."/>
            <person name="Horton D.L."/>
            <person name="Alikhan N.F."/>
            <person name="Baker D."/>
            <person name="Gharbi K."/>
            <person name="Hall N."/>
            <person name="Watson M."/>
            <person name="Adriaenssens E.M."/>
            <person name="Foster-Nyarko E."/>
            <person name="Jarju S."/>
            <person name="Secka A."/>
            <person name="Antonio M."/>
            <person name="Oren A."/>
            <person name="Chaudhuri R.R."/>
            <person name="La Ragione R."/>
            <person name="Hildebrand F."/>
            <person name="Pallen M.J."/>
        </authorList>
    </citation>
    <scope>NUCLEOTIDE SEQUENCE</scope>
    <source>
        <strain evidence="3">CHK124-7917</strain>
    </source>
</reference>
<dbReference type="Proteomes" id="UP000697330">
    <property type="component" value="Unassembled WGS sequence"/>
</dbReference>
<proteinExistence type="predicted"/>
<evidence type="ECO:0000313" key="4">
    <source>
        <dbReference type="Proteomes" id="UP000697330"/>
    </source>
</evidence>
<protein>
    <submittedName>
        <fullName evidence="3">Uncharacterized protein</fullName>
    </submittedName>
</protein>
<feature type="region of interest" description="Disordered" evidence="1">
    <location>
        <begin position="42"/>
        <end position="74"/>
    </location>
</feature>
<feature type="transmembrane region" description="Helical" evidence="2">
    <location>
        <begin position="84"/>
        <end position="102"/>
    </location>
</feature>
<dbReference type="RefSeq" id="WP_274958615.1">
    <property type="nucleotide sequence ID" value="NZ_DYWQ01000034.1"/>
</dbReference>
<keyword evidence="2" id="KW-0472">Membrane</keyword>
<comment type="caution">
    <text evidence="3">The sequence shown here is derived from an EMBL/GenBank/DDBJ whole genome shotgun (WGS) entry which is preliminary data.</text>
</comment>
<reference evidence="3" key="2">
    <citation type="submission" date="2021-09" db="EMBL/GenBank/DDBJ databases">
        <authorList>
            <person name="Gilroy R."/>
        </authorList>
    </citation>
    <scope>NUCLEOTIDE SEQUENCE</scope>
    <source>
        <strain evidence="3">CHK124-7917</strain>
    </source>
</reference>